<organism evidence="1 2">
    <name type="scientific">Brachionus plicatilis</name>
    <name type="common">Marine rotifer</name>
    <name type="synonym">Brachionus muelleri</name>
    <dbReference type="NCBI Taxonomy" id="10195"/>
    <lineage>
        <taxon>Eukaryota</taxon>
        <taxon>Metazoa</taxon>
        <taxon>Spiralia</taxon>
        <taxon>Gnathifera</taxon>
        <taxon>Rotifera</taxon>
        <taxon>Eurotatoria</taxon>
        <taxon>Monogononta</taxon>
        <taxon>Pseudotrocha</taxon>
        <taxon>Ploima</taxon>
        <taxon>Brachionidae</taxon>
        <taxon>Brachionus</taxon>
    </lineage>
</organism>
<name>A0A3M7SI98_BRAPC</name>
<proteinExistence type="predicted"/>
<evidence type="ECO:0000313" key="2">
    <source>
        <dbReference type="Proteomes" id="UP000276133"/>
    </source>
</evidence>
<dbReference type="Proteomes" id="UP000276133">
    <property type="component" value="Unassembled WGS sequence"/>
</dbReference>
<sequence>MAHVHTFAKYCPKAGPIIHLEPKLGTIISFHLTNLWLKKEKGIGILTKNTHIESIKQMEDLNQRIQQTNKIIFFYKISLLFLNLEIKFNE</sequence>
<reference evidence="1 2" key="1">
    <citation type="journal article" date="2018" name="Sci. Rep.">
        <title>Genomic signatures of local adaptation to the degree of environmental predictability in rotifers.</title>
        <authorList>
            <person name="Franch-Gras L."/>
            <person name="Hahn C."/>
            <person name="Garcia-Roger E.M."/>
            <person name="Carmona M.J."/>
            <person name="Serra M."/>
            <person name="Gomez A."/>
        </authorList>
    </citation>
    <scope>NUCLEOTIDE SEQUENCE [LARGE SCALE GENOMIC DNA]</scope>
    <source>
        <strain evidence="1">HYR1</strain>
    </source>
</reference>
<dbReference type="EMBL" id="REGN01001337">
    <property type="protein sequence ID" value="RNA35337.1"/>
    <property type="molecule type" value="Genomic_DNA"/>
</dbReference>
<protein>
    <submittedName>
        <fullName evidence="1">Uncharacterized protein</fullName>
    </submittedName>
</protein>
<comment type="caution">
    <text evidence="1">The sequence shown here is derived from an EMBL/GenBank/DDBJ whole genome shotgun (WGS) entry which is preliminary data.</text>
</comment>
<dbReference type="AlphaFoldDB" id="A0A3M7SI98"/>
<evidence type="ECO:0000313" key="1">
    <source>
        <dbReference type="EMBL" id="RNA35337.1"/>
    </source>
</evidence>
<keyword evidence="2" id="KW-1185">Reference proteome</keyword>
<accession>A0A3M7SI98</accession>
<gene>
    <name evidence="1" type="ORF">BpHYR1_000308</name>
</gene>